<feature type="transmembrane region" description="Helical" evidence="1">
    <location>
        <begin position="73"/>
        <end position="91"/>
    </location>
</feature>
<evidence type="ECO:0000313" key="2">
    <source>
        <dbReference type="EMBL" id="HGT39555.1"/>
    </source>
</evidence>
<accession>A0A7C4LL96</accession>
<feature type="transmembrane region" description="Helical" evidence="1">
    <location>
        <begin position="103"/>
        <end position="122"/>
    </location>
</feature>
<organism evidence="2">
    <name type="scientific">Schlesneria paludicola</name>
    <dbReference type="NCBI Taxonomy" id="360056"/>
    <lineage>
        <taxon>Bacteria</taxon>
        <taxon>Pseudomonadati</taxon>
        <taxon>Planctomycetota</taxon>
        <taxon>Planctomycetia</taxon>
        <taxon>Planctomycetales</taxon>
        <taxon>Planctomycetaceae</taxon>
        <taxon>Schlesneria</taxon>
    </lineage>
</organism>
<keyword evidence="1" id="KW-0812">Transmembrane</keyword>
<feature type="transmembrane region" description="Helical" evidence="1">
    <location>
        <begin position="237"/>
        <end position="270"/>
    </location>
</feature>
<evidence type="ECO:0008006" key="3">
    <source>
        <dbReference type="Google" id="ProtNLM"/>
    </source>
</evidence>
<comment type="caution">
    <text evidence="2">The sequence shown here is derived from an EMBL/GenBank/DDBJ whole genome shotgun (WGS) entry which is preliminary data.</text>
</comment>
<feature type="transmembrane region" description="Helical" evidence="1">
    <location>
        <begin position="360"/>
        <end position="383"/>
    </location>
</feature>
<keyword evidence="1" id="KW-0472">Membrane</keyword>
<feature type="transmembrane region" description="Helical" evidence="1">
    <location>
        <begin position="422"/>
        <end position="442"/>
    </location>
</feature>
<protein>
    <recommendedName>
        <fullName evidence="3">O-antigen ligase domain-containing protein</fullName>
    </recommendedName>
</protein>
<gene>
    <name evidence="2" type="ORF">ENS64_09880</name>
</gene>
<feature type="transmembrane region" description="Helical" evidence="1">
    <location>
        <begin position="26"/>
        <end position="42"/>
    </location>
</feature>
<proteinExistence type="predicted"/>
<feature type="transmembrane region" description="Helical" evidence="1">
    <location>
        <begin position="277"/>
        <end position="296"/>
    </location>
</feature>
<name>A0A7C4LL96_9PLAN</name>
<reference evidence="2" key="1">
    <citation type="journal article" date="2020" name="mSystems">
        <title>Genome- and Community-Level Interaction Insights into Carbon Utilization and Element Cycling Functions of Hydrothermarchaeota in Hydrothermal Sediment.</title>
        <authorList>
            <person name="Zhou Z."/>
            <person name="Liu Y."/>
            <person name="Xu W."/>
            <person name="Pan J."/>
            <person name="Luo Z.H."/>
            <person name="Li M."/>
        </authorList>
    </citation>
    <scope>NUCLEOTIDE SEQUENCE [LARGE SCALE GENOMIC DNA]</scope>
    <source>
        <strain evidence="2">SpSt-508</strain>
    </source>
</reference>
<feature type="transmembrane region" description="Helical" evidence="1">
    <location>
        <begin position="203"/>
        <end position="225"/>
    </location>
</feature>
<feature type="transmembrane region" description="Helical" evidence="1">
    <location>
        <begin position="395"/>
        <end position="416"/>
    </location>
</feature>
<keyword evidence="1" id="KW-1133">Transmembrane helix</keyword>
<evidence type="ECO:0000256" key="1">
    <source>
        <dbReference type="SAM" id="Phobius"/>
    </source>
</evidence>
<dbReference type="AlphaFoldDB" id="A0A7C4LL96"/>
<dbReference type="EMBL" id="DSVQ01000012">
    <property type="protein sequence ID" value="HGT39555.1"/>
    <property type="molecule type" value="Genomic_DNA"/>
</dbReference>
<sequence>MRLATASPLLAPPPRGRVSPRGSPWAWVWPTLLILHFFLPYLPGTRYRVEVFTLFLGLLFPLRRKSTASAKDADLVLFTGLSAFWSLLRVGMLPHPHGVPATAIHWINLNFPFLATCFYMLLRDTLQRHRRTLLKTVLVVGVANNLVAVAQCYFPDWPYHSLIYANYGGTISADYDDVLSQFTTTAMSNAEFLARMGGRYTGILVSSHMLSVFNVWLIGTSYALARDSRSTVREQVFAVLSLGLAVVGGILSGGKMFYLGVVMMFAALLIVRRQFTLVIWGGLLGGAVFGVATRFLSEDSEVRMAFDRVLSGDLDRILGTRFASDGYLRDTLDRFATDRNLLVLGTGANLENLIVADSLFLLPLATGGIPQVLLYLWPMVWLLRELWRRSGEPGEYLPVLFSLHASFLVSGIGVPVYQMGRIAPLIWIVTLAYACAPPATAAHRRNAVLRPQLPVPRRPACLARS</sequence>